<reference evidence="3 4" key="1">
    <citation type="submission" date="2019-07" db="EMBL/GenBank/DDBJ databases">
        <title>Genomic Encyclopedia of Archaeal and Bacterial Type Strains, Phase II (KMG-II): from individual species to whole genera.</title>
        <authorList>
            <person name="Goeker M."/>
        </authorList>
    </citation>
    <scope>NUCLEOTIDE SEQUENCE [LARGE SCALE GENOMIC DNA]</scope>
    <source>
        <strain evidence="3 4">DSM 21935</strain>
    </source>
</reference>
<dbReference type="Pfam" id="PF05036">
    <property type="entry name" value="SPOR"/>
    <property type="match status" value="1"/>
</dbReference>
<evidence type="ECO:0000259" key="2">
    <source>
        <dbReference type="PROSITE" id="PS51724"/>
    </source>
</evidence>
<dbReference type="RefSeq" id="WP_148898464.1">
    <property type="nucleotide sequence ID" value="NZ_VNHY01000002.1"/>
</dbReference>
<evidence type="ECO:0000313" key="4">
    <source>
        <dbReference type="Proteomes" id="UP000324595"/>
    </source>
</evidence>
<evidence type="ECO:0000313" key="3">
    <source>
        <dbReference type="EMBL" id="TYP93393.1"/>
    </source>
</evidence>
<dbReference type="PROSITE" id="PS51724">
    <property type="entry name" value="SPOR"/>
    <property type="match status" value="1"/>
</dbReference>
<name>A0A5D3YHZ9_9BACT</name>
<feature type="compositionally biased region" description="Basic and acidic residues" evidence="1">
    <location>
        <begin position="53"/>
        <end position="66"/>
    </location>
</feature>
<proteinExistence type="predicted"/>
<dbReference type="OrthoDB" id="1524519at2"/>
<dbReference type="Proteomes" id="UP000324595">
    <property type="component" value="Unassembled WGS sequence"/>
</dbReference>
<dbReference type="AlphaFoldDB" id="A0A5D3YHZ9"/>
<feature type="domain" description="SPOR" evidence="2">
    <location>
        <begin position="78"/>
        <end position="160"/>
    </location>
</feature>
<dbReference type="GO" id="GO:0042834">
    <property type="term" value="F:peptidoglycan binding"/>
    <property type="evidence" value="ECO:0007669"/>
    <property type="project" value="InterPro"/>
</dbReference>
<dbReference type="EMBL" id="VNHY01000002">
    <property type="protein sequence ID" value="TYP93393.1"/>
    <property type="molecule type" value="Genomic_DNA"/>
</dbReference>
<sequence>MKKLLVFLITSSIALGMMNACGPSEEEIQRRKQARQDSLERVRQQRLAQMKQDSIEQARQDSIEAAKKRKRERNRITFDSDGAFAVQVESWRSKDKAKKQVQKWVERGYENAYTVKFGNEETGDVWFRVRLGHLPSKKMAKKLQDKIQRKYSEPSWISLTTDGTSKNTTD</sequence>
<comment type="caution">
    <text evidence="3">The sequence shown here is derived from an EMBL/GenBank/DDBJ whole genome shotgun (WGS) entry which is preliminary data.</text>
</comment>
<evidence type="ECO:0000256" key="1">
    <source>
        <dbReference type="SAM" id="MobiDB-lite"/>
    </source>
</evidence>
<organism evidence="3 4">
    <name type="scientific">Fodinibius salinus</name>
    <dbReference type="NCBI Taxonomy" id="860790"/>
    <lineage>
        <taxon>Bacteria</taxon>
        <taxon>Pseudomonadati</taxon>
        <taxon>Balneolota</taxon>
        <taxon>Balneolia</taxon>
        <taxon>Balneolales</taxon>
        <taxon>Balneolaceae</taxon>
        <taxon>Fodinibius</taxon>
    </lineage>
</organism>
<dbReference type="SUPFAM" id="SSF110997">
    <property type="entry name" value="Sporulation related repeat"/>
    <property type="match status" value="1"/>
</dbReference>
<keyword evidence="4" id="KW-1185">Reference proteome</keyword>
<protein>
    <submittedName>
        <fullName evidence="3">Sporulation related domain-containing protein</fullName>
    </submittedName>
</protein>
<feature type="compositionally biased region" description="Basic and acidic residues" evidence="1">
    <location>
        <begin position="27"/>
        <end position="43"/>
    </location>
</feature>
<feature type="region of interest" description="Disordered" evidence="1">
    <location>
        <begin position="26"/>
        <end position="72"/>
    </location>
</feature>
<dbReference type="InterPro" id="IPR036680">
    <property type="entry name" value="SPOR-like_sf"/>
</dbReference>
<dbReference type="Gene3D" id="3.30.70.1070">
    <property type="entry name" value="Sporulation related repeat"/>
    <property type="match status" value="1"/>
</dbReference>
<accession>A0A5D3YHZ9</accession>
<gene>
    <name evidence="3" type="ORF">LX73_1097</name>
</gene>
<dbReference type="InterPro" id="IPR007730">
    <property type="entry name" value="SPOR-like_dom"/>
</dbReference>